<feature type="non-terminal residue" evidence="4">
    <location>
        <position position="1"/>
    </location>
</feature>
<dbReference type="InterPro" id="IPR050811">
    <property type="entry name" value="Phosphate_ABC_transporter"/>
</dbReference>
<gene>
    <name evidence="4" type="ORF">MNBD_ACTINO02-2069</name>
</gene>
<evidence type="ECO:0000313" key="4">
    <source>
        <dbReference type="EMBL" id="VAV99972.1"/>
    </source>
</evidence>
<feature type="domain" description="PBP" evidence="3">
    <location>
        <begin position="11"/>
        <end position="282"/>
    </location>
</feature>
<dbReference type="InterPro" id="IPR024370">
    <property type="entry name" value="PBP_domain"/>
</dbReference>
<dbReference type="Pfam" id="PF12849">
    <property type="entry name" value="PBP_like_2"/>
    <property type="match status" value="1"/>
</dbReference>
<dbReference type="InterPro" id="IPR011862">
    <property type="entry name" value="Phos-bd"/>
</dbReference>
<dbReference type="GO" id="GO:0042301">
    <property type="term" value="F:phosphate ion binding"/>
    <property type="evidence" value="ECO:0007669"/>
    <property type="project" value="InterPro"/>
</dbReference>
<evidence type="ECO:0000256" key="2">
    <source>
        <dbReference type="ARBA" id="ARBA00022729"/>
    </source>
</evidence>
<proteinExistence type="predicted"/>
<dbReference type="PANTHER" id="PTHR30570:SF1">
    <property type="entry name" value="PHOSPHATE-BINDING PROTEIN PSTS"/>
    <property type="match status" value="1"/>
</dbReference>
<dbReference type="NCBIfam" id="TIGR02136">
    <property type="entry name" value="ptsS_2"/>
    <property type="match status" value="1"/>
</dbReference>
<dbReference type="AlphaFoldDB" id="A0A3B0S7S6"/>
<organism evidence="4">
    <name type="scientific">hydrothermal vent metagenome</name>
    <dbReference type="NCBI Taxonomy" id="652676"/>
    <lineage>
        <taxon>unclassified sequences</taxon>
        <taxon>metagenomes</taxon>
        <taxon>ecological metagenomes</taxon>
    </lineage>
</organism>
<evidence type="ECO:0000259" key="3">
    <source>
        <dbReference type="Pfam" id="PF12849"/>
    </source>
</evidence>
<reference evidence="4" key="1">
    <citation type="submission" date="2018-06" db="EMBL/GenBank/DDBJ databases">
        <authorList>
            <person name="Zhirakovskaya E."/>
        </authorList>
    </citation>
    <scope>NUCLEOTIDE SEQUENCE</scope>
</reference>
<protein>
    <submittedName>
        <fullName evidence="4">Phosphate ABC transporter, periplasmic phosphate-binding protein PstS (TC 3.A.1.7.1)</fullName>
    </submittedName>
</protein>
<sequence>APASTASASSDSNALTGSVLISGSSTVEPISALNAEKFNTTNPNVSIAVEGPGTGDGFKKFCAGETDISDASRRIKDSEAEACSQAGISYIELEVAIDGISVLTGLENDVKCLAFVDLYALLGSESTGFSSWSDANDLAAQLGSTVAPYADVPLAVTAPGEESGTYDTFISLALKPVAKTRDTEKATRPDYVASPNDNVIIQGLSSSPTSLGWVGYAFFVENQDKVKAIEIDGGDGCVFPTTETIASGTYPLARSLYLYINTQKAAEKPAVAAYVDFYLSEEGLRSVAEAAYIPLASYEATIAAWDQR</sequence>
<keyword evidence="1" id="KW-0813">Transport</keyword>
<accession>A0A3B0S7S6</accession>
<dbReference type="PANTHER" id="PTHR30570">
    <property type="entry name" value="PERIPLASMIC PHOSPHATE BINDING COMPONENT OF PHOSPHATE ABC TRANSPORTER"/>
    <property type="match status" value="1"/>
</dbReference>
<dbReference type="SUPFAM" id="SSF53850">
    <property type="entry name" value="Periplasmic binding protein-like II"/>
    <property type="match status" value="1"/>
</dbReference>
<keyword evidence="2" id="KW-0732">Signal</keyword>
<dbReference type="Gene3D" id="3.40.190.10">
    <property type="entry name" value="Periplasmic binding protein-like II"/>
    <property type="match status" value="2"/>
</dbReference>
<evidence type="ECO:0000256" key="1">
    <source>
        <dbReference type="ARBA" id="ARBA00022448"/>
    </source>
</evidence>
<dbReference type="EMBL" id="UOEK01000177">
    <property type="protein sequence ID" value="VAV99972.1"/>
    <property type="molecule type" value="Genomic_DNA"/>
</dbReference>
<name>A0A3B0S7S6_9ZZZZ</name>